<sequence length="72" mass="8643">MVEDVRHIHVLGSKKITFKPDKNTINLLLTLGGNNNQLYILDKRDNCVKEQSLWRLTNQRWFQITQKQLHWI</sequence>
<dbReference type="Proteomes" id="UP000789831">
    <property type="component" value="Unassembled WGS sequence"/>
</dbReference>
<keyword evidence="2" id="KW-1185">Reference proteome</keyword>
<dbReference type="AlphaFoldDB" id="A0A9N9CDL3"/>
<accession>A0A9N9CDL3</accession>
<name>A0A9N9CDL3_9GLOM</name>
<comment type="caution">
    <text evidence="1">The sequence shown here is derived from an EMBL/GenBank/DDBJ whole genome shotgun (WGS) entry which is preliminary data.</text>
</comment>
<organism evidence="1 2">
    <name type="scientific">Ambispora gerdemannii</name>
    <dbReference type="NCBI Taxonomy" id="144530"/>
    <lineage>
        <taxon>Eukaryota</taxon>
        <taxon>Fungi</taxon>
        <taxon>Fungi incertae sedis</taxon>
        <taxon>Mucoromycota</taxon>
        <taxon>Glomeromycotina</taxon>
        <taxon>Glomeromycetes</taxon>
        <taxon>Archaeosporales</taxon>
        <taxon>Ambisporaceae</taxon>
        <taxon>Ambispora</taxon>
    </lineage>
</organism>
<gene>
    <name evidence="1" type="ORF">AGERDE_LOCUS8928</name>
</gene>
<reference evidence="1" key="1">
    <citation type="submission" date="2021-06" db="EMBL/GenBank/DDBJ databases">
        <authorList>
            <person name="Kallberg Y."/>
            <person name="Tangrot J."/>
            <person name="Rosling A."/>
        </authorList>
    </citation>
    <scope>NUCLEOTIDE SEQUENCE</scope>
    <source>
        <strain evidence="1">MT106</strain>
    </source>
</reference>
<proteinExistence type="predicted"/>
<dbReference type="EMBL" id="CAJVPL010002054">
    <property type="protein sequence ID" value="CAG8597555.1"/>
    <property type="molecule type" value="Genomic_DNA"/>
</dbReference>
<evidence type="ECO:0000313" key="1">
    <source>
        <dbReference type="EMBL" id="CAG8597555.1"/>
    </source>
</evidence>
<evidence type="ECO:0000313" key="2">
    <source>
        <dbReference type="Proteomes" id="UP000789831"/>
    </source>
</evidence>
<protein>
    <submittedName>
        <fullName evidence="1">10154_t:CDS:1</fullName>
    </submittedName>
</protein>